<proteinExistence type="predicted"/>
<dbReference type="AlphaFoldDB" id="D8LNM9"/>
<evidence type="ECO:0000313" key="1">
    <source>
        <dbReference type="EMBL" id="CBN78239.1"/>
    </source>
</evidence>
<organism evidence="1 2">
    <name type="scientific">Ectocarpus siliculosus</name>
    <name type="common">Brown alga</name>
    <name type="synonym">Conferva siliculosa</name>
    <dbReference type="NCBI Taxonomy" id="2880"/>
    <lineage>
        <taxon>Eukaryota</taxon>
        <taxon>Sar</taxon>
        <taxon>Stramenopiles</taxon>
        <taxon>Ochrophyta</taxon>
        <taxon>PX clade</taxon>
        <taxon>Phaeophyceae</taxon>
        <taxon>Ectocarpales</taxon>
        <taxon>Ectocarpaceae</taxon>
        <taxon>Ectocarpus</taxon>
    </lineage>
</organism>
<name>D8LNM9_ECTSI</name>
<dbReference type="InParanoid" id="D8LNM9"/>
<evidence type="ECO:0000313" key="2">
    <source>
        <dbReference type="Proteomes" id="UP000002630"/>
    </source>
</evidence>
<keyword evidence="2" id="KW-1185">Reference proteome</keyword>
<dbReference type="EMBL" id="FN649760">
    <property type="protein sequence ID" value="CBN78239.1"/>
    <property type="molecule type" value="Genomic_DNA"/>
</dbReference>
<gene>
    <name evidence="1" type="ORF">Esi_0005_0031</name>
</gene>
<sequence length="76" mass="8617">MPPLQPLGKRSGSPPLYCALWPMSVTSAWISRRKSIKKLLIFFSHWLRVGADLGVGTEDCTTSTQDKQIHLWCGWM</sequence>
<dbReference type="Proteomes" id="UP000002630">
    <property type="component" value="Unassembled WGS sequence"/>
</dbReference>
<dbReference type="OrthoDB" id="10532173at2759"/>
<reference evidence="1 2" key="1">
    <citation type="journal article" date="2010" name="Nature">
        <title>The Ectocarpus genome and the independent evolution of multicellularity in brown algae.</title>
        <authorList>
            <person name="Cock J.M."/>
            <person name="Sterck L."/>
            <person name="Rouze P."/>
            <person name="Scornet D."/>
            <person name="Allen A.E."/>
            <person name="Amoutzias G."/>
            <person name="Anthouard V."/>
            <person name="Artiguenave F."/>
            <person name="Aury J.M."/>
            <person name="Badger J.H."/>
            <person name="Beszteri B."/>
            <person name="Billiau K."/>
            <person name="Bonnet E."/>
            <person name="Bothwell J.H."/>
            <person name="Bowler C."/>
            <person name="Boyen C."/>
            <person name="Brownlee C."/>
            <person name="Carrano C.J."/>
            <person name="Charrier B."/>
            <person name="Cho G.Y."/>
            <person name="Coelho S.M."/>
            <person name="Collen J."/>
            <person name="Corre E."/>
            <person name="Da Silva C."/>
            <person name="Delage L."/>
            <person name="Delaroque N."/>
            <person name="Dittami S.M."/>
            <person name="Doulbeau S."/>
            <person name="Elias M."/>
            <person name="Farnham G."/>
            <person name="Gachon C.M."/>
            <person name="Gschloessl B."/>
            <person name="Heesch S."/>
            <person name="Jabbari K."/>
            <person name="Jubin C."/>
            <person name="Kawai H."/>
            <person name="Kimura K."/>
            <person name="Kloareg B."/>
            <person name="Kupper F.C."/>
            <person name="Lang D."/>
            <person name="Le Bail A."/>
            <person name="Leblanc C."/>
            <person name="Lerouge P."/>
            <person name="Lohr M."/>
            <person name="Lopez P.J."/>
            <person name="Martens C."/>
            <person name="Maumus F."/>
            <person name="Michel G."/>
            <person name="Miranda-Saavedra D."/>
            <person name="Morales J."/>
            <person name="Moreau H."/>
            <person name="Motomura T."/>
            <person name="Nagasato C."/>
            <person name="Napoli C.A."/>
            <person name="Nelson D.R."/>
            <person name="Nyvall-Collen P."/>
            <person name="Peters A.F."/>
            <person name="Pommier C."/>
            <person name="Potin P."/>
            <person name="Poulain J."/>
            <person name="Quesneville H."/>
            <person name="Read B."/>
            <person name="Rensing S.A."/>
            <person name="Ritter A."/>
            <person name="Rousvoal S."/>
            <person name="Samanta M."/>
            <person name="Samson G."/>
            <person name="Schroeder D.C."/>
            <person name="Segurens B."/>
            <person name="Strittmatter M."/>
            <person name="Tonon T."/>
            <person name="Tregear J.W."/>
            <person name="Valentin K."/>
            <person name="von Dassow P."/>
            <person name="Yamagishi T."/>
            <person name="Van de Peer Y."/>
            <person name="Wincker P."/>
        </authorList>
    </citation>
    <scope>NUCLEOTIDE SEQUENCE [LARGE SCALE GENOMIC DNA]</scope>
    <source>
        <strain evidence="2">Ec32 / CCAP1310/4</strain>
    </source>
</reference>
<accession>D8LNM9</accession>
<protein>
    <submittedName>
        <fullName evidence="1">Uncharacterized protein</fullName>
    </submittedName>
</protein>